<dbReference type="EMBL" id="CP081864">
    <property type="protein sequence ID" value="QZN95353.1"/>
    <property type="molecule type" value="Genomic_DNA"/>
</dbReference>
<dbReference type="Proteomes" id="UP000825886">
    <property type="component" value="Chromosome"/>
</dbReference>
<protein>
    <submittedName>
        <fullName evidence="2">Uncharacterized protein</fullName>
    </submittedName>
</protein>
<feature type="signal peptide" evidence="1">
    <location>
        <begin position="1"/>
        <end position="23"/>
    </location>
</feature>
<feature type="chain" id="PRO_5046052387" evidence="1">
    <location>
        <begin position="24"/>
        <end position="97"/>
    </location>
</feature>
<evidence type="ECO:0000313" key="3">
    <source>
        <dbReference type="Proteomes" id="UP000825886"/>
    </source>
</evidence>
<sequence length="97" mass="10522">MKNISLLSLITGILAALSLPVNAAGKPETKPADVTTVVSFPAVAIKGPSRDVIRAEHTHKVDKQLNIETGLRFIPGQGAVRQKITNATTTQNFYWRQ</sequence>
<evidence type="ECO:0000313" key="2">
    <source>
        <dbReference type="EMBL" id="QZN95353.1"/>
    </source>
</evidence>
<gene>
    <name evidence="2" type="ORF">K6K13_19460</name>
</gene>
<evidence type="ECO:0000256" key="1">
    <source>
        <dbReference type="SAM" id="SignalP"/>
    </source>
</evidence>
<reference evidence="2 3" key="1">
    <citation type="submission" date="2021-08" db="EMBL/GenBank/DDBJ databases">
        <title>Culture and genomic analysis of Symbiopectobacterium purcellii sp. nov. gen. nov., isolated from the leafhopper Empoasca decipiens.</title>
        <authorList>
            <person name="Nadal-Jimenez P."/>
            <person name="Siozios S."/>
            <person name="Halliday N."/>
            <person name="Camara M."/>
            <person name="Hurst G.D.D."/>
        </authorList>
    </citation>
    <scope>NUCLEOTIDE SEQUENCE [LARGE SCALE GENOMIC DNA]</scope>
    <source>
        <strain evidence="2 3">SyEd1</strain>
    </source>
</reference>
<keyword evidence="1" id="KW-0732">Signal</keyword>
<accession>A0ABX9AJK7</accession>
<organism evidence="2 3">
    <name type="scientific">Symbiopectobacterium purcellii</name>
    <dbReference type="NCBI Taxonomy" id="2871826"/>
    <lineage>
        <taxon>Bacteria</taxon>
        <taxon>Pseudomonadati</taxon>
        <taxon>Pseudomonadota</taxon>
        <taxon>Gammaproteobacteria</taxon>
        <taxon>Enterobacterales</taxon>
        <taxon>Enterobacteriaceae</taxon>
    </lineage>
</organism>
<keyword evidence="3" id="KW-1185">Reference proteome</keyword>
<proteinExistence type="predicted"/>
<dbReference type="RefSeq" id="WP_222158453.1">
    <property type="nucleotide sequence ID" value="NZ_CP081864.1"/>
</dbReference>
<name>A0ABX9AJK7_9ENTR</name>